<sequence>MKIVSYELFKVPPRWLFLKITTSEGIVGWGEPVIEGKADTVKAAVIEMMEQLIGKNPFHIEDHWNMMYRSGFYRGGPILMSAIAGIDQALWDIKGKYYNAPIYELMGGACRDKIKTYAWVGGDRPSDLIASTQAVINTGFDTVKMNASEELQIIDSHKKVDAVIERVGTLRDHFGDSIDFGIDFHGRVHKPMAKVLIKELEQFRPLFIEEPILPEQNDALKVLSQLSSTPIAIGERMFSRWDFKTALSDGYVDIIQPDLSHAGGITEVKKIASMAEAYDVGLAPHCPLGPIALAACLQVDATSYNAFIQEQSLGIHYNERNDMLDYVSADKSFTYENGFLHIPKLPGLGIEINEAYVQEMSKIGHQWKNPIWRHPDGSIAEW</sequence>
<dbReference type="Pfam" id="PF02746">
    <property type="entry name" value="MR_MLE_N"/>
    <property type="match status" value="1"/>
</dbReference>
<keyword evidence="6" id="KW-1185">Reference proteome</keyword>
<dbReference type="InterPro" id="IPR018110">
    <property type="entry name" value="Mandel_Rmase/mucon_lact_enz_CS"/>
</dbReference>
<dbReference type="InterPro" id="IPR029065">
    <property type="entry name" value="Enolase_C-like"/>
</dbReference>
<protein>
    <submittedName>
        <fullName evidence="5">Galactonate dehydratase</fullName>
        <ecNumber evidence="5">4.2.1.6</ecNumber>
    </submittedName>
</protein>
<reference evidence="5 6" key="1">
    <citation type="submission" date="2023-06" db="EMBL/GenBank/DDBJ databases">
        <title>Sporosarcina sp. nov., isolated from Korean traditional fermented seafood 'Jeotgal'.</title>
        <authorList>
            <person name="Yang A.I."/>
            <person name="Shin N.-R."/>
        </authorList>
    </citation>
    <scope>NUCLEOTIDE SEQUENCE [LARGE SCALE GENOMIC DNA]</scope>
    <source>
        <strain evidence="5 6">KCTC13119</strain>
    </source>
</reference>
<dbReference type="PROSITE" id="PS00909">
    <property type="entry name" value="MR_MLE_2"/>
    <property type="match status" value="1"/>
</dbReference>
<gene>
    <name evidence="5" type="primary">dgoD</name>
    <name evidence="5" type="ORF">QT711_07820</name>
</gene>
<dbReference type="PROSITE" id="PS00908">
    <property type="entry name" value="MR_MLE_1"/>
    <property type="match status" value="1"/>
</dbReference>
<comment type="caution">
    <text evidence="5">The sequence shown here is derived from an EMBL/GenBank/DDBJ whole genome shotgun (WGS) entry which is preliminary data.</text>
</comment>
<dbReference type="NCBIfam" id="NF010624">
    <property type="entry name" value="PRK14017.1"/>
    <property type="match status" value="1"/>
</dbReference>
<dbReference type="SUPFAM" id="SSF54826">
    <property type="entry name" value="Enolase N-terminal domain-like"/>
    <property type="match status" value="1"/>
</dbReference>
<evidence type="ECO:0000256" key="1">
    <source>
        <dbReference type="ARBA" id="ARBA00022723"/>
    </source>
</evidence>
<accession>A0ABU4G7Z8</accession>
<dbReference type="SUPFAM" id="SSF51604">
    <property type="entry name" value="Enolase C-terminal domain-like"/>
    <property type="match status" value="1"/>
</dbReference>
<keyword evidence="1" id="KW-0479">Metal-binding</keyword>
<dbReference type="SFLD" id="SFLDG00179">
    <property type="entry name" value="mandelate_racemase"/>
    <property type="match status" value="1"/>
</dbReference>
<feature type="domain" description="Mandelate racemase/muconate lactonizing enzyme C-terminal" evidence="4">
    <location>
        <begin position="125"/>
        <end position="230"/>
    </location>
</feature>
<evidence type="ECO:0000259" key="4">
    <source>
        <dbReference type="SMART" id="SM00922"/>
    </source>
</evidence>
<dbReference type="EC" id="4.2.1.6" evidence="5"/>
<dbReference type="EMBL" id="JAUBDI010000005">
    <property type="protein sequence ID" value="MDW0113090.1"/>
    <property type="molecule type" value="Genomic_DNA"/>
</dbReference>
<dbReference type="Proteomes" id="UP001282284">
    <property type="component" value="Unassembled WGS sequence"/>
</dbReference>
<dbReference type="SFLD" id="SFLDF00003">
    <property type="entry name" value="D-galactonate_dehydratase"/>
    <property type="match status" value="1"/>
</dbReference>
<dbReference type="InterPro" id="IPR029017">
    <property type="entry name" value="Enolase-like_N"/>
</dbReference>
<organism evidence="5 6">
    <name type="scientific">Sporosarcina saromensis</name>
    <dbReference type="NCBI Taxonomy" id="359365"/>
    <lineage>
        <taxon>Bacteria</taxon>
        <taxon>Bacillati</taxon>
        <taxon>Bacillota</taxon>
        <taxon>Bacilli</taxon>
        <taxon>Bacillales</taxon>
        <taxon>Caryophanaceae</taxon>
        <taxon>Sporosarcina</taxon>
    </lineage>
</organism>
<name>A0ABU4G7Z8_9BACL</name>
<dbReference type="PANTHER" id="PTHR48080">
    <property type="entry name" value="D-GALACTONATE DEHYDRATASE-RELATED"/>
    <property type="match status" value="1"/>
</dbReference>
<dbReference type="InterPro" id="IPR023592">
    <property type="entry name" value="Galactonate_deHydtase"/>
</dbReference>
<dbReference type="InterPro" id="IPR036849">
    <property type="entry name" value="Enolase-like_C_sf"/>
</dbReference>
<dbReference type="Gene3D" id="3.30.390.10">
    <property type="entry name" value="Enolase-like, N-terminal domain"/>
    <property type="match status" value="1"/>
</dbReference>
<keyword evidence="3 5" id="KW-0456">Lyase</keyword>
<dbReference type="Gene3D" id="3.20.20.120">
    <property type="entry name" value="Enolase-like C-terminal domain"/>
    <property type="match status" value="1"/>
</dbReference>
<evidence type="ECO:0000256" key="3">
    <source>
        <dbReference type="ARBA" id="ARBA00023239"/>
    </source>
</evidence>
<dbReference type="InterPro" id="IPR013341">
    <property type="entry name" value="Mandelate_racemase_N_dom"/>
</dbReference>
<dbReference type="RefSeq" id="WP_317943211.1">
    <property type="nucleotide sequence ID" value="NZ_JAUBDI010000005.1"/>
</dbReference>
<keyword evidence="2" id="KW-0460">Magnesium</keyword>
<dbReference type="PANTHER" id="PTHR48080:SF2">
    <property type="entry name" value="D-GALACTONATE DEHYDRATASE"/>
    <property type="match status" value="1"/>
</dbReference>
<dbReference type="GO" id="GO:0008869">
    <property type="term" value="F:galactonate dehydratase activity"/>
    <property type="evidence" value="ECO:0007669"/>
    <property type="project" value="UniProtKB-EC"/>
</dbReference>
<dbReference type="Pfam" id="PF13378">
    <property type="entry name" value="MR_MLE_C"/>
    <property type="match status" value="1"/>
</dbReference>
<dbReference type="InterPro" id="IPR034593">
    <property type="entry name" value="DgoD-like"/>
</dbReference>
<dbReference type="SFLD" id="SFLDS00001">
    <property type="entry name" value="Enolase"/>
    <property type="match status" value="1"/>
</dbReference>
<dbReference type="CDD" id="cd03325">
    <property type="entry name" value="D-galactonate_dehydratase"/>
    <property type="match status" value="1"/>
</dbReference>
<proteinExistence type="predicted"/>
<dbReference type="InterPro" id="IPR013342">
    <property type="entry name" value="Mandelate_racemase_C"/>
</dbReference>
<evidence type="ECO:0000256" key="2">
    <source>
        <dbReference type="ARBA" id="ARBA00022842"/>
    </source>
</evidence>
<dbReference type="SMART" id="SM00922">
    <property type="entry name" value="MR_MLE"/>
    <property type="match status" value="1"/>
</dbReference>
<evidence type="ECO:0000313" key="6">
    <source>
        <dbReference type="Proteomes" id="UP001282284"/>
    </source>
</evidence>
<evidence type="ECO:0000313" key="5">
    <source>
        <dbReference type="EMBL" id="MDW0113090.1"/>
    </source>
</evidence>